<proteinExistence type="predicted"/>
<dbReference type="Proteomes" id="UP000011750">
    <property type="component" value="Chromosome A05"/>
</dbReference>
<accession>M4E0G1</accession>
<organism evidence="1 2">
    <name type="scientific">Brassica campestris</name>
    <name type="common">Field mustard</name>
    <dbReference type="NCBI Taxonomy" id="3711"/>
    <lineage>
        <taxon>Eukaryota</taxon>
        <taxon>Viridiplantae</taxon>
        <taxon>Streptophyta</taxon>
        <taxon>Embryophyta</taxon>
        <taxon>Tracheophyta</taxon>
        <taxon>Spermatophyta</taxon>
        <taxon>Magnoliopsida</taxon>
        <taxon>eudicotyledons</taxon>
        <taxon>Gunneridae</taxon>
        <taxon>Pentapetalae</taxon>
        <taxon>rosids</taxon>
        <taxon>malvids</taxon>
        <taxon>Brassicales</taxon>
        <taxon>Brassicaceae</taxon>
        <taxon>Brassiceae</taxon>
        <taxon>Brassica</taxon>
    </lineage>
</organism>
<sequence length="72" mass="8737">MKTEEINEKKDTKEKEETKDKDVLPVYKIFDRVKRDFDLNKLFFYDEGELHPDIATEEVILEMLKIYLPHSF</sequence>
<dbReference type="OMA" id="VLPVYKI"/>
<dbReference type="InParanoid" id="M4E0G1"/>
<reference evidence="1 2" key="2">
    <citation type="journal article" date="2018" name="Hortic Res">
        <title>Improved Brassica rapa reference genome by single-molecule sequencing and chromosome conformation capture technologies.</title>
        <authorList>
            <person name="Zhang L."/>
            <person name="Cai X."/>
            <person name="Wu J."/>
            <person name="Liu M."/>
            <person name="Grob S."/>
            <person name="Cheng F."/>
            <person name="Liang J."/>
            <person name="Cai C."/>
            <person name="Liu Z."/>
            <person name="Liu B."/>
            <person name="Wang F."/>
            <person name="Li S."/>
            <person name="Liu F."/>
            <person name="Li X."/>
            <person name="Cheng L."/>
            <person name="Yang W."/>
            <person name="Li M.H."/>
            <person name="Grossniklaus U."/>
            <person name="Zheng H."/>
            <person name="Wang X."/>
        </authorList>
    </citation>
    <scope>NUCLEOTIDE SEQUENCE [LARGE SCALE GENOMIC DNA]</scope>
    <source>
        <strain evidence="1 2">cv. Chiifu-401-42</strain>
    </source>
</reference>
<keyword evidence="2" id="KW-1185">Reference proteome</keyword>
<dbReference type="EnsemblPlants" id="Bra022258.1">
    <property type="protein sequence ID" value="Bra022258.1-P"/>
    <property type="gene ID" value="Bra022258"/>
</dbReference>
<evidence type="ECO:0000313" key="2">
    <source>
        <dbReference type="Proteomes" id="UP000011750"/>
    </source>
</evidence>
<dbReference type="AlphaFoldDB" id="M4E0G1"/>
<name>M4E0G1_BRACM</name>
<protein>
    <submittedName>
        <fullName evidence="1">Uncharacterized protein</fullName>
    </submittedName>
</protein>
<reference evidence="1" key="3">
    <citation type="submission" date="2023-03" db="UniProtKB">
        <authorList>
            <consortium name="EnsemblPlants"/>
        </authorList>
    </citation>
    <scope>IDENTIFICATION</scope>
    <source>
        <strain evidence="1">cv. Chiifu-401-42</strain>
    </source>
</reference>
<dbReference type="HOGENOM" id="CLU_2834667_0_0_1"/>
<dbReference type="Gramene" id="Bra022258.1">
    <property type="protein sequence ID" value="Bra022258.1-P"/>
    <property type="gene ID" value="Bra022258"/>
</dbReference>
<reference evidence="1 2" key="1">
    <citation type="journal article" date="2011" name="Nat. Genet.">
        <title>The genome of the mesopolyploid crop species Brassica rapa.</title>
        <authorList>
            <consortium name="Brassica rapa Genome Sequencing Project Consortium"/>
            <person name="Wang X."/>
            <person name="Wang H."/>
            <person name="Wang J."/>
            <person name="Sun R."/>
            <person name="Wu J."/>
            <person name="Liu S."/>
            <person name="Bai Y."/>
            <person name="Mun J.H."/>
            <person name="Bancroft I."/>
            <person name="Cheng F."/>
            <person name="Huang S."/>
            <person name="Li X."/>
            <person name="Hua W."/>
            <person name="Wang J."/>
            <person name="Wang X."/>
            <person name="Freeling M."/>
            <person name="Pires J.C."/>
            <person name="Paterson A.H."/>
            <person name="Chalhoub B."/>
            <person name="Wang B."/>
            <person name="Hayward A."/>
            <person name="Sharpe A.G."/>
            <person name="Park B.S."/>
            <person name="Weisshaar B."/>
            <person name="Liu B."/>
            <person name="Li B."/>
            <person name="Liu B."/>
            <person name="Tong C."/>
            <person name="Song C."/>
            <person name="Duran C."/>
            <person name="Peng C."/>
            <person name="Geng C."/>
            <person name="Koh C."/>
            <person name="Lin C."/>
            <person name="Edwards D."/>
            <person name="Mu D."/>
            <person name="Shen D."/>
            <person name="Soumpourou E."/>
            <person name="Li F."/>
            <person name="Fraser F."/>
            <person name="Conant G."/>
            <person name="Lassalle G."/>
            <person name="King G.J."/>
            <person name="Bonnema G."/>
            <person name="Tang H."/>
            <person name="Wang H."/>
            <person name="Belcram H."/>
            <person name="Zhou H."/>
            <person name="Hirakawa H."/>
            <person name="Abe H."/>
            <person name="Guo H."/>
            <person name="Wang H."/>
            <person name="Jin H."/>
            <person name="Parkin I.A."/>
            <person name="Batley J."/>
            <person name="Kim J.S."/>
            <person name="Just J."/>
            <person name="Li J."/>
            <person name="Xu J."/>
            <person name="Deng J."/>
            <person name="Kim J.A."/>
            <person name="Li J."/>
            <person name="Yu J."/>
            <person name="Meng J."/>
            <person name="Wang J."/>
            <person name="Min J."/>
            <person name="Poulain J."/>
            <person name="Wang J."/>
            <person name="Hatakeyama K."/>
            <person name="Wu K."/>
            <person name="Wang L."/>
            <person name="Fang L."/>
            <person name="Trick M."/>
            <person name="Links M.G."/>
            <person name="Zhao M."/>
            <person name="Jin M."/>
            <person name="Ramchiary N."/>
            <person name="Drou N."/>
            <person name="Berkman P.J."/>
            <person name="Cai Q."/>
            <person name="Huang Q."/>
            <person name="Li R."/>
            <person name="Tabata S."/>
            <person name="Cheng S."/>
            <person name="Zhang S."/>
            <person name="Zhang S."/>
            <person name="Huang S."/>
            <person name="Sato S."/>
            <person name="Sun S."/>
            <person name="Kwon S.J."/>
            <person name="Choi S.R."/>
            <person name="Lee T.H."/>
            <person name="Fan W."/>
            <person name="Zhao X."/>
            <person name="Tan X."/>
            <person name="Xu X."/>
            <person name="Wang Y."/>
            <person name="Qiu Y."/>
            <person name="Yin Y."/>
            <person name="Li Y."/>
            <person name="Du Y."/>
            <person name="Liao Y."/>
            <person name="Lim Y."/>
            <person name="Narusaka Y."/>
            <person name="Wang Y."/>
            <person name="Wang Z."/>
            <person name="Li Z."/>
            <person name="Wang Z."/>
            <person name="Xiong Z."/>
            <person name="Zhang Z."/>
        </authorList>
    </citation>
    <scope>NUCLEOTIDE SEQUENCE [LARGE SCALE GENOMIC DNA]</scope>
    <source>
        <strain evidence="1 2">cv. Chiifu-401-42</strain>
    </source>
</reference>
<evidence type="ECO:0000313" key="1">
    <source>
        <dbReference type="EnsemblPlants" id="Bra022258.1-P"/>
    </source>
</evidence>